<accession>A0A1Y2B8L4</accession>
<evidence type="ECO:0000313" key="3">
    <source>
        <dbReference type="EMBL" id="ORY31191.1"/>
    </source>
</evidence>
<keyword evidence="2" id="KW-1133">Transmembrane helix</keyword>
<proteinExistence type="predicted"/>
<keyword evidence="2" id="KW-0472">Membrane</keyword>
<sequence length="665" mass="73551">MARDTLHVSFAAPRIHRGNLFVLLRRLSGFSLIGFYAGFVFAVFRSDDDAALAAAVVGAVPGVLSVDCAKQTYSVPYPQPDDAEEAGLNPCVIHITHLPPNYAKEELLIMCQDLLGFKSVQFYGKYCYATFATHNDATAARFILRKQTNLVVTFAKPKPVVLEAASINSLTQSDMRLEVSLGFSTGSTESSGSIITLSNDVSAYQQALASKLVANVKEFVSQGNQLTQHHSSRQHEISSFSFLRTNASIGDRETQHSHHQNRVAYSSTHNLTNQSAGRSERIYSPNNITNTVHVSSLCFMNPEQQRLYSNHNLHSTTYPTPSQPTPQISSKPIIYTDFRPLALSQNAPDSPPLTNEKKLLTMHRFSDELNMSPPSSFRQTSLSGNVVPNIVRLLLASPKPSTPTPAQRNSFKPLSFFHEYDTAMMFDSDPIAKSAMVTDRPAQSNRSATILPKLQNMASKQNSSFSDTDSPAQTPTQPADQPPSNESSSPTSSNSSLTTFDTISTESSELVQETSEQRSKAPYSFTNLPPRKLSSNLPFLTDYDRLVYSIPLNSSRFVSIPHSVYLRRDFVSRIVGFDDLDINTLPPKVIYRRPILTARQVVYQCGLTYGSARVEVGGREVSFSTRLVGRDRRRGKIGEMVVVPEEDVVKRHCVGMVGAKLFQLF</sequence>
<feature type="region of interest" description="Disordered" evidence="1">
    <location>
        <begin position="457"/>
        <end position="527"/>
    </location>
</feature>
<keyword evidence="4" id="KW-1185">Reference proteome</keyword>
<evidence type="ECO:0000313" key="4">
    <source>
        <dbReference type="Proteomes" id="UP000193642"/>
    </source>
</evidence>
<keyword evidence="2" id="KW-0812">Transmembrane</keyword>
<dbReference type="AlphaFoldDB" id="A0A1Y2B8L4"/>
<reference evidence="3 4" key="1">
    <citation type="submission" date="2016-07" db="EMBL/GenBank/DDBJ databases">
        <title>Pervasive Adenine N6-methylation of Active Genes in Fungi.</title>
        <authorList>
            <consortium name="DOE Joint Genome Institute"/>
            <person name="Mondo S.J."/>
            <person name="Dannebaum R.O."/>
            <person name="Kuo R.C."/>
            <person name="Labutti K."/>
            <person name="Haridas S."/>
            <person name="Kuo A."/>
            <person name="Salamov A."/>
            <person name="Ahrendt S.R."/>
            <person name="Lipzen A."/>
            <person name="Sullivan W."/>
            <person name="Andreopoulos W.B."/>
            <person name="Clum A."/>
            <person name="Lindquist E."/>
            <person name="Daum C."/>
            <person name="Ramamoorthy G.K."/>
            <person name="Gryganskyi A."/>
            <person name="Culley D."/>
            <person name="Magnuson J.K."/>
            <person name="James T.Y."/>
            <person name="O'Malley M.A."/>
            <person name="Stajich J.E."/>
            <person name="Spatafora J.W."/>
            <person name="Visel A."/>
            <person name="Grigoriev I.V."/>
        </authorList>
    </citation>
    <scope>NUCLEOTIDE SEQUENCE [LARGE SCALE GENOMIC DNA]</scope>
    <source>
        <strain evidence="3 4">JEL800</strain>
    </source>
</reference>
<dbReference type="GO" id="GO:0003676">
    <property type="term" value="F:nucleic acid binding"/>
    <property type="evidence" value="ECO:0007669"/>
    <property type="project" value="InterPro"/>
</dbReference>
<dbReference type="Proteomes" id="UP000193642">
    <property type="component" value="Unassembled WGS sequence"/>
</dbReference>
<dbReference type="SUPFAM" id="SSF54928">
    <property type="entry name" value="RNA-binding domain, RBD"/>
    <property type="match status" value="1"/>
</dbReference>
<evidence type="ECO:0008006" key="5">
    <source>
        <dbReference type="Google" id="ProtNLM"/>
    </source>
</evidence>
<protein>
    <recommendedName>
        <fullName evidence="5">RRM domain-containing protein</fullName>
    </recommendedName>
</protein>
<comment type="caution">
    <text evidence="3">The sequence shown here is derived from an EMBL/GenBank/DDBJ whole genome shotgun (WGS) entry which is preliminary data.</text>
</comment>
<organism evidence="3 4">
    <name type="scientific">Rhizoclosmatium globosum</name>
    <dbReference type="NCBI Taxonomy" id="329046"/>
    <lineage>
        <taxon>Eukaryota</taxon>
        <taxon>Fungi</taxon>
        <taxon>Fungi incertae sedis</taxon>
        <taxon>Chytridiomycota</taxon>
        <taxon>Chytridiomycota incertae sedis</taxon>
        <taxon>Chytridiomycetes</taxon>
        <taxon>Chytridiales</taxon>
        <taxon>Chytriomycetaceae</taxon>
        <taxon>Rhizoclosmatium</taxon>
    </lineage>
</organism>
<feature type="compositionally biased region" description="Polar residues" evidence="1">
    <location>
        <begin position="457"/>
        <end position="470"/>
    </location>
</feature>
<gene>
    <name evidence="3" type="ORF">BCR33DRAFT_772006</name>
</gene>
<dbReference type="OrthoDB" id="271725at2759"/>
<dbReference type="InterPro" id="IPR035979">
    <property type="entry name" value="RBD_domain_sf"/>
</dbReference>
<evidence type="ECO:0000256" key="1">
    <source>
        <dbReference type="SAM" id="MobiDB-lite"/>
    </source>
</evidence>
<feature type="compositionally biased region" description="Low complexity" evidence="1">
    <location>
        <begin position="471"/>
        <end position="499"/>
    </location>
</feature>
<evidence type="ECO:0000256" key="2">
    <source>
        <dbReference type="SAM" id="Phobius"/>
    </source>
</evidence>
<dbReference type="EMBL" id="MCGO01000079">
    <property type="protein sequence ID" value="ORY31191.1"/>
    <property type="molecule type" value="Genomic_DNA"/>
</dbReference>
<name>A0A1Y2B8L4_9FUNG</name>
<feature type="transmembrane region" description="Helical" evidence="2">
    <location>
        <begin position="23"/>
        <end position="44"/>
    </location>
</feature>
<feature type="compositionally biased region" description="Polar residues" evidence="1">
    <location>
        <begin position="500"/>
        <end position="514"/>
    </location>
</feature>